<dbReference type="InterPro" id="IPR001254">
    <property type="entry name" value="Trypsin_dom"/>
</dbReference>
<dbReference type="PROSITE" id="PS50240">
    <property type="entry name" value="TRYPSIN_DOM"/>
    <property type="match status" value="1"/>
</dbReference>
<dbReference type="InterPro" id="IPR009003">
    <property type="entry name" value="Peptidase_S1_PA"/>
</dbReference>
<dbReference type="GO" id="GO:0006508">
    <property type="term" value="P:proteolysis"/>
    <property type="evidence" value="ECO:0007669"/>
    <property type="project" value="InterPro"/>
</dbReference>
<keyword evidence="3" id="KW-1133">Transmembrane helix</keyword>
<dbReference type="OrthoDB" id="10553525at2759"/>
<keyword evidence="3" id="KW-0472">Membrane</keyword>
<keyword evidence="1" id="KW-1015">Disulfide bond</keyword>
<dbReference type="EnsemblMetazoa" id="XM_014398278.2">
    <property type="protein sequence ID" value="XP_014253764.1"/>
    <property type="gene ID" value="LOC106669033"/>
</dbReference>
<dbReference type="InterPro" id="IPR051487">
    <property type="entry name" value="Ser/Thr_Proteases_Immune/Dev"/>
</dbReference>
<reference evidence="5" key="1">
    <citation type="submission" date="2022-01" db="UniProtKB">
        <authorList>
            <consortium name="EnsemblMetazoa"/>
        </authorList>
    </citation>
    <scope>IDENTIFICATION</scope>
</reference>
<dbReference type="Gene3D" id="2.40.10.10">
    <property type="entry name" value="Trypsin-like serine proteases"/>
    <property type="match status" value="1"/>
</dbReference>
<comment type="similarity">
    <text evidence="2">Belongs to the peptidase S1 family. CLIP subfamily.</text>
</comment>
<name>A0A8I6TJ29_CIMLE</name>
<keyword evidence="3" id="KW-0812">Transmembrane</keyword>
<feature type="transmembrane region" description="Helical" evidence="3">
    <location>
        <begin position="265"/>
        <end position="282"/>
    </location>
</feature>
<feature type="transmembrane region" description="Helical" evidence="3">
    <location>
        <begin position="240"/>
        <end position="259"/>
    </location>
</feature>
<evidence type="ECO:0000259" key="4">
    <source>
        <dbReference type="PROSITE" id="PS50240"/>
    </source>
</evidence>
<proteinExistence type="inferred from homology"/>
<feature type="transmembrane region" description="Helical" evidence="3">
    <location>
        <begin position="41"/>
        <end position="64"/>
    </location>
</feature>
<dbReference type="SUPFAM" id="SSF50494">
    <property type="entry name" value="Trypsin-like serine proteases"/>
    <property type="match status" value="1"/>
</dbReference>
<dbReference type="RefSeq" id="XP_014253764.1">
    <property type="nucleotide sequence ID" value="XM_014398278.2"/>
</dbReference>
<dbReference type="SMART" id="SM00020">
    <property type="entry name" value="Tryp_SPc"/>
    <property type="match status" value="1"/>
</dbReference>
<dbReference type="PANTHER" id="PTHR24256">
    <property type="entry name" value="TRYPTASE-RELATED"/>
    <property type="match status" value="1"/>
</dbReference>
<evidence type="ECO:0000256" key="3">
    <source>
        <dbReference type="SAM" id="Phobius"/>
    </source>
</evidence>
<evidence type="ECO:0000313" key="5">
    <source>
        <dbReference type="EnsemblMetazoa" id="XP_014253764.1"/>
    </source>
</evidence>
<dbReference type="GO" id="GO:0004252">
    <property type="term" value="F:serine-type endopeptidase activity"/>
    <property type="evidence" value="ECO:0007669"/>
    <property type="project" value="InterPro"/>
</dbReference>
<dbReference type="Pfam" id="PF00089">
    <property type="entry name" value="Trypsin"/>
    <property type="match status" value="1"/>
</dbReference>
<dbReference type="InterPro" id="IPR043504">
    <property type="entry name" value="Peptidase_S1_PA_chymotrypsin"/>
</dbReference>
<dbReference type="KEGG" id="clec:106669033"/>
<sequence length="283" mass="31593">MKQTLLFVIALITVYFCSMTVNSKALELKEHPSLAMVTNRKLFYCCSGTIVSTWHIVSSCLSFAKGMGTWRQIKDSYEFKVVAGIVSLEQTKQAYAQIRDIKIISIHPGCKTTPYATAYDIGVVLLRSPLIITEYVAPANLVFYTEGATNFSIPKDQSCFMLSWFANNSLRAGKENVNKEQCSTDSLATNVSEMFNCNECFFCTTTSMLFLCSDKLTGSSVFCDDQFVGIYNCNNMCDKVYYFGSIETSMYWITYILTLGDTSRAVPSVFVIVLTASLLVMTS</sequence>
<dbReference type="Proteomes" id="UP000494040">
    <property type="component" value="Unassembled WGS sequence"/>
</dbReference>
<evidence type="ECO:0000256" key="1">
    <source>
        <dbReference type="ARBA" id="ARBA00023157"/>
    </source>
</evidence>
<dbReference type="AlphaFoldDB" id="A0A8I6TJ29"/>
<organism evidence="5 6">
    <name type="scientific">Cimex lectularius</name>
    <name type="common">Bed bug</name>
    <name type="synonym">Acanthia lectularia</name>
    <dbReference type="NCBI Taxonomy" id="79782"/>
    <lineage>
        <taxon>Eukaryota</taxon>
        <taxon>Metazoa</taxon>
        <taxon>Ecdysozoa</taxon>
        <taxon>Arthropoda</taxon>
        <taxon>Hexapoda</taxon>
        <taxon>Insecta</taxon>
        <taxon>Pterygota</taxon>
        <taxon>Neoptera</taxon>
        <taxon>Paraneoptera</taxon>
        <taxon>Hemiptera</taxon>
        <taxon>Heteroptera</taxon>
        <taxon>Panheteroptera</taxon>
        <taxon>Cimicomorpha</taxon>
        <taxon>Cimicidae</taxon>
        <taxon>Cimex</taxon>
    </lineage>
</organism>
<evidence type="ECO:0000313" key="6">
    <source>
        <dbReference type="Proteomes" id="UP000494040"/>
    </source>
</evidence>
<keyword evidence="6" id="KW-1185">Reference proteome</keyword>
<dbReference type="GeneID" id="106669033"/>
<protein>
    <recommendedName>
        <fullName evidence="4">Peptidase S1 domain-containing protein</fullName>
    </recommendedName>
</protein>
<accession>A0A8I6TJ29</accession>
<evidence type="ECO:0000256" key="2">
    <source>
        <dbReference type="ARBA" id="ARBA00024195"/>
    </source>
</evidence>
<feature type="domain" description="Peptidase S1" evidence="4">
    <location>
        <begin position="20"/>
        <end position="258"/>
    </location>
</feature>